<accession>A0ABQ7Y734</accession>
<reference evidence="1 2" key="1">
    <citation type="submission" date="2021-05" db="EMBL/GenBank/DDBJ databases">
        <title>Genome Assembly of Synthetic Allotetraploid Brassica napus Reveals Homoeologous Exchanges between Subgenomes.</title>
        <authorList>
            <person name="Davis J.T."/>
        </authorList>
    </citation>
    <scope>NUCLEOTIDE SEQUENCE [LARGE SCALE GENOMIC DNA]</scope>
    <source>
        <strain evidence="2">cv. Da-Ae</strain>
        <tissue evidence="1">Seedling</tissue>
    </source>
</reference>
<evidence type="ECO:0000313" key="1">
    <source>
        <dbReference type="EMBL" id="KAH0863006.1"/>
    </source>
</evidence>
<gene>
    <name evidence="1" type="ORF">HID58_080217</name>
</gene>
<dbReference type="EMBL" id="JAGKQM010000018">
    <property type="protein sequence ID" value="KAH0863006.1"/>
    <property type="molecule type" value="Genomic_DNA"/>
</dbReference>
<name>A0ABQ7Y734_BRANA</name>
<dbReference type="Proteomes" id="UP000824890">
    <property type="component" value="Unassembled WGS sequence"/>
</dbReference>
<proteinExistence type="predicted"/>
<protein>
    <submittedName>
        <fullName evidence="1">Uncharacterized protein</fullName>
    </submittedName>
</protein>
<organism evidence="1 2">
    <name type="scientific">Brassica napus</name>
    <name type="common">Rape</name>
    <dbReference type="NCBI Taxonomy" id="3708"/>
    <lineage>
        <taxon>Eukaryota</taxon>
        <taxon>Viridiplantae</taxon>
        <taxon>Streptophyta</taxon>
        <taxon>Embryophyta</taxon>
        <taxon>Tracheophyta</taxon>
        <taxon>Spermatophyta</taxon>
        <taxon>Magnoliopsida</taxon>
        <taxon>eudicotyledons</taxon>
        <taxon>Gunneridae</taxon>
        <taxon>Pentapetalae</taxon>
        <taxon>rosids</taxon>
        <taxon>malvids</taxon>
        <taxon>Brassicales</taxon>
        <taxon>Brassicaceae</taxon>
        <taxon>Brassiceae</taxon>
        <taxon>Brassica</taxon>
    </lineage>
</organism>
<keyword evidence="2" id="KW-1185">Reference proteome</keyword>
<evidence type="ECO:0000313" key="2">
    <source>
        <dbReference type="Proteomes" id="UP000824890"/>
    </source>
</evidence>
<comment type="caution">
    <text evidence="1">The sequence shown here is derived from an EMBL/GenBank/DDBJ whole genome shotgun (WGS) entry which is preliminary data.</text>
</comment>
<sequence length="85" mass="10508">MVLLILYVRFSNRNTDVMCVLIEFKKVVRNFDDYIYQSTHEIKLDELHKIFFIDVPFDNMYRNQDDILIQIEDNILYNIPFYYKM</sequence>